<feature type="domain" description="DNA-binding protein H-NS-like C-terminal" evidence="2">
    <location>
        <begin position="69"/>
        <end position="108"/>
    </location>
</feature>
<gene>
    <name evidence="3" type="ORF">CFB84_23425</name>
</gene>
<keyword evidence="1" id="KW-0175">Coiled coil</keyword>
<dbReference type="SMART" id="SM00528">
    <property type="entry name" value="HNS"/>
    <property type="match status" value="1"/>
</dbReference>
<dbReference type="OrthoDB" id="5297879at2"/>
<dbReference type="EMBL" id="NKFA01000008">
    <property type="protein sequence ID" value="OXI42188.1"/>
    <property type="molecule type" value="Genomic_DNA"/>
</dbReference>
<dbReference type="Proteomes" id="UP000214600">
    <property type="component" value="Unassembled WGS sequence"/>
</dbReference>
<dbReference type="Gene3D" id="4.10.430.30">
    <property type="match status" value="1"/>
</dbReference>
<evidence type="ECO:0000313" key="4">
    <source>
        <dbReference type="Proteomes" id="UP000214600"/>
    </source>
</evidence>
<dbReference type="SUPFAM" id="SSF81273">
    <property type="entry name" value="H-NS histone-like proteins"/>
    <property type="match status" value="1"/>
</dbReference>
<dbReference type="InterPro" id="IPR027444">
    <property type="entry name" value="H-NS_C_dom"/>
</dbReference>
<organism evidence="3 4">
    <name type="scientific">Burkholderia aenigmatica</name>
    <dbReference type="NCBI Taxonomy" id="2015348"/>
    <lineage>
        <taxon>Bacteria</taxon>
        <taxon>Pseudomonadati</taxon>
        <taxon>Pseudomonadota</taxon>
        <taxon>Betaproteobacteria</taxon>
        <taxon>Burkholderiales</taxon>
        <taxon>Burkholderiaceae</taxon>
        <taxon>Burkholderia</taxon>
        <taxon>Burkholderia cepacia complex</taxon>
    </lineage>
</organism>
<evidence type="ECO:0000313" key="3">
    <source>
        <dbReference type="EMBL" id="OXI42188.1"/>
    </source>
</evidence>
<comment type="caution">
    <text evidence="3">The sequence shown here is derived from an EMBL/GenBank/DDBJ whole genome shotgun (WGS) entry which is preliminary data.</text>
</comment>
<dbReference type="AlphaFoldDB" id="A0A228IIC2"/>
<reference evidence="3 4" key="2">
    <citation type="submission" date="2017-08" db="EMBL/GenBank/DDBJ databases">
        <title>WGS of novel Burkholderia cepaca complex species.</title>
        <authorList>
            <person name="Lipuma J."/>
            <person name="Spilker T."/>
        </authorList>
    </citation>
    <scope>NUCLEOTIDE SEQUENCE [LARGE SCALE GENOMIC DNA]</scope>
    <source>
        <strain evidence="3 4">AU17325</strain>
    </source>
</reference>
<dbReference type="Pfam" id="PF00816">
    <property type="entry name" value="Histone_HNS"/>
    <property type="match status" value="1"/>
</dbReference>
<dbReference type="RefSeq" id="WP_089452213.1">
    <property type="nucleotide sequence ID" value="NZ_NKFA01000008.1"/>
</dbReference>
<reference evidence="4" key="1">
    <citation type="submission" date="2017-06" db="EMBL/GenBank/DDBJ databases">
        <authorList>
            <person name="LiPuma J."/>
            <person name="Spilker T."/>
        </authorList>
    </citation>
    <scope>NUCLEOTIDE SEQUENCE [LARGE SCALE GENOMIC DNA]</scope>
    <source>
        <strain evidence="4">AU17325</strain>
    </source>
</reference>
<protein>
    <submittedName>
        <fullName evidence="3">H-NS histone family protein</fullName>
    </submittedName>
</protein>
<proteinExistence type="predicted"/>
<evidence type="ECO:0000259" key="2">
    <source>
        <dbReference type="SMART" id="SM00528"/>
    </source>
</evidence>
<dbReference type="GO" id="GO:0003677">
    <property type="term" value="F:DNA binding"/>
    <property type="evidence" value="ECO:0007669"/>
    <property type="project" value="InterPro"/>
</dbReference>
<sequence>MSKLAELLKQQEELAARIEAAQAEARTEGLQTVATLADQLGEPFAIDVIKLLSERFSITDFRVSRKRGGKIVQRLPAKYRDPASGKTWSGKGREPAWLSGKDRAAFLIA</sequence>
<name>A0A228IIC2_9BURK</name>
<accession>A0A228IIC2</accession>
<feature type="coiled-coil region" evidence="1">
    <location>
        <begin position="1"/>
        <end position="28"/>
    </location>
</feature>
<evidence type="ECO:0000256" key="1">
    <source>
        <dbReference type="SAM" id="Coils"/>
    </source>
</evidence>